<dbReference type="Proteomes" id="UP000317893">
    <property type="component" value="Unassembled WGS sequence"/>
</dbReference>
<feature type="compositionally biased region" description="Pro residues" evidence="1">
    <location>
        <begin position="7"/>
        <end position="38"/>
    </location>
</feature>
<organism evidence="3 4">
    <name type="scientific">Lapillicoccus jejuensis</name>
    <dbReference type="NCBI Taxonomy" id="402171"/>
    <lineage>
        <taxon>Bacteria</taxon>
        <taxon>Bacillati</taxon>
        <taxon>Actinomycetota</taxon>
        <taxon>Actinomycetes</taxon>
        <taxon>Micrococcales</taxon>
        <taxon>Intrasporangiaceae</taxon>
        <taxon>Lapillicoccus</taxon>
    </lineage>
</organism>
<evidence type="ECO:0000256" key="1">
    <source>
        <dbReference type="SAM" id="MobiDB-lite"/>
    </source>
</evidence>
<keyword evidence="2" id="KW-0812">Transmembrane</keyword>
<feature type="transmembrane region" description="Helical" evidence="2">
    <location>
        <begin position="86"/>
        <end position="105"/>
    </location>
</feature>
<dbReference type="EMBL" id="VFMN01000001">
    <property type="protein sequence ID" value="TQJ09356.1"/>
    <property type="molecule type" value="Genomic_DNA"/>
</dbReference>
<sequence length="111" mass="11246">MSTTPGSPEPGYPQDAPLPPTPSVPTPAHPPAHPPVPTPAVEYRDPPGGPNWSLVLSGLLVLAVAGLLLAHLLAGVDLGWARSHAPLVLIAVGGTFAVVGLLGMVGRRPSH</sequence>
<feature type="transmembrane region" description="Helical" evidence="2">
    <location>
        <begin position="52"/>
        <end position="74"/>
    </location>
</feature>
<reference evidence="3 4" key="1">
    <citation type="submission" date="2019-06" db="EMBL/GenBank/DDBJ databases">
        <title>Sequencing the genomes of 1000 actinobacteria strains.</title>
        <authorList>
            <person name="Klenk H.-P."/>
        </authorList>
    </citation>
    <scope>NUCLEOTIDE SEQUENCE [LARGE SCALE GENOMIC DNA]</scope>
    <source>
        <strain evidence="3 4">DSM 18607</strain>
    </source>
</reference>
<evidence type="ECO:0000256" key="2">
    <source>
        <dbReference type="SAM" id="Phobius"/>
    </source>
</evidence>
<gene>
    <name evidence="3" type="ORF">FB458_2467</name>
</gene>
<name>A0A542E1Z6_9MICO</name>
<feature type="region of interest" description="Disordered" evidence="1">
    <location>
        <begin position="1"/>
        <end position="44"/>
    </location>
</feature>
<protein>
    <submittedName>
        <fullName evidence="3">Uncharacterized protein</fullName>
    </submittedName>
</protein>
<keyword evidence="2" id="KW-0472">Membrane</keyword>
<keyword evidence="4" id="KW-1185">Reference proteome</keyword>
<proteinExistence type="predicted"/>
<dbReference type="AlphaFoldDB" id="A0A542E1Z6"/>
<keyword evidence="2" id="KW-1133">Transmembrane helix</keyword>
<accession>A0A542E1Z6</accession>
<evidence type="ECO:0000313" key="3">
    <source>
        <dbReference type="EMBL" id="TQJ09356.1"/>
    </source>
</evidence>
<comment type="caution">
    <text evidence="3">The sequence shown here is derived from an EMBL/GenBank/DDBJ whole genome shotgun (WGS) entry which is preliminary data.</text>
</comment>
<evidence type="ECO:0000313" key="4">
    <source>
        <dbReference type="Proteomes" id="UP000317893"/>
    </source>
</evidence>
<dbReference type="RefSeq" id="WP_141848742.1">
    <property type="nucleotide sequence ID" value="NZ_VFMN01000001.1"/>
</dbReference>